<dbReference type="InterPro" id="IPR023996">
    <property type="entry name" value="TonB-dep_OMP_SusC/RagA"/>
</dbReference>
<comment type="similarity">
    <text evidence="7">Belongs to the TonB-dependent receptor family.</text>
</comment>
<evidence type="ECO:0000256" key="3">
    <source>
        <dbReference type="ARBA" id="ARBA00022452"/>
    </source>
</evidence>
<dbReference type="Proteomes" id="UP000594042">
    <property type="component" value="Chromosome"/>
</dbReference>
<keyword evidence="10" id="KW-1185">Reference proteome</keyword>
<protein>
    <submittedName>
        <fullName evidence="9">SusC/RagA family TonB-linked outer membrane protein</fullName>
    </submittedName>
</protein>
<organism evidence="9 10">
    <name type="scientific">Coprobacter secundus subsp. similis</name>
    <dbReference type="NCBI Taxonomy" id="2751153"/>
    <lineage>
        <taxon>Bacteria</taxon>
        <taxon>Pseudomonadati</taxon>
        <taxon>Bacteroidota</taxon>
        <taxon>Bacteroidia</taxon>
        <taxon>Bacteroidales</taxon>
        <taxon>Barnesiellaceae</taxon>
        <taxon>Coprobacter</taxon>
    </lineage>
</organism>
<evidence type="ECO:0000256" key="1">
    <source>
        <dbReference type="ARBA" id="ARBA00004571"/>
    </source>
</evidence>
<proteinExistence type="inferred from homology"/>
<keyword evidence="2 7" id="KW-0813">Transport</keyword>
<sequence length="1079" mass="121529">MVYTTSIFAATREIKGLVTSDGDNLPLIGASVFVSTDDLKKINHQKESIGVMTAIDGSFIINVPDGITRIYCSYLGHNQKEIKLGKETFYNIHLEPSSYELDNIVVTGYQNIERRKLTSAISKVKITDELIGNTHSIDQVLAGQIAGLSAVTSTGAPGAPVKIRIRGTSSINGTQDPLWVLDGLPLEGTDIPKMEELQDIDNIYNTSIAGINPNDIEDITVLKDAAATAIYGARAANGVIVITTKSGKKGKTQVSFSTKLSYTPNVNIDRLNLLNSDEKVQLEMDLLQSDYTYREEKGGVSQILQQYGQMDAFKNGGFNAISSDAQAAINRLRNTTTDWNDILFRDAFNQEYNLSISGGSDRATYYTSLGYYTEKGNVIGVDASRFNFTGKTTYKVNKHLKFGASVFANQMKNNSFLTDADSFSSPTYYSRRANPYQLVYDENHNYVYDDNVQGKGDDRNADFNIFEERANTSHENTSQSFKSLFDVELKINSMFKLTSQVGLQVDKSTIEKIADKDSYSIRKDKLRSIVNGASYLPDGGFHKQTDTESSQVTWKAMGEFRKNIRNEHEIEAMLGTEIRKTWYKSLYDAAYGYDRKTMQSKPILFPEERHSSTFPLSTVSETENAYVSGFATFSYSFRHRYTLGASIRFDGSDLFGVDKKYRYLPLYSVSGLWRISSESFMNGIEWIDNLAIRASYGLQGNIDKNTSPKILGKYENRTILPGTTEEVISISSPPNEKLRWEKTHSSNVGFDFSVLNNRINLTGDYYFRKGVDLIGTQMLPLETGFSSTTINWASMKNQGVELSLNTHNIKMKNFDWHTTFNIAYNQNKILEISTPETQLTPSLRGYAVGSIFAYPFGGLDSEGYPLFITSTGNKVSAEEYFNIKTTENGSYASNLSVEERRNRYKYAGTTEPVWTGGFFNTFRIKRFEIGINCIFNLGHVVQTSPSYSPTLFDRGMNTNRDILNRWTPTNTNTVFPTLMPDDKRKADYYAYESLYVDRYLDLWVKKADYMRLQSIRVGYRLPESILNIFKMTSGTISLEGRNLLVWAADYTNYLDPETMGNEYAQPIPKSVTLTLNLNF</sequence>
<reference evidence="10" key="1">
    <citation type="submission" date="2020-07" db="EMBL/GenBank/DDBJ databases">
        <title>Complete genome sequencing of Coprobacter sp. strain 2CBH44.</title>
        <authorList>
            <person name="Sakamoto M."/>
            <person name="Murakami T."/>
            <person name="Mori H."/>
        </authorList>
    </citation>
    <scope>NUCLEOTIDE SEQUENCE [LARGE SCALE GENOMIC DNA]</scope>
    <source>
        <strain evidence="10">2CBH44</strain>
    </source>
</reference>
<comment type="subcellular location">
    <subcellularLocation>
        <location evidence="1 7">Cell outer membrane</location>
        <topology evidence="1 7">Multi-pass membrane protein</topology>
    </subcellularLocation>
</comment>
<keyword evidence="5 7" id="KW-0472">Membrane</keyword>
<evidence type="ECO:0000256" key="2">
    <source>
        <dbReference type="ARBA" id="ARBA00022448"/>
    </source>
</evidence>
<evidence type="ECO:0000256" key="4">
    <source>
        <dbReference type="ARBA" id="ARBA00022692"/>
    </source>
</evidence>
<dbReference type="NCBIfam" id="TIGR04057">
    <property type="entry name" value="SusC_RagA_signa"/>
    <property type="match status" value="1"/>
</dbReference>
<keyword evidence="4 7" id="KW-0812">Transmembrane</keyword>
<dbReference type="InterPro" id="IPR008969">
    <property type="entry name" value="CarboxyPept-like_regulatory"/>
</dbReference>
<dbReference type="EMBL" id="AP023322">
    <property type="protein sequence ID" value="BCI62727.1"/>
    <property type="molecule type" value="Genomic_DNA"/>
</dbReference>
<feature type="domain" description="TonB-dependent receptor plug" evidence="8">
    <location>
        <begin position="119"/>
        <end position="239"/>
    </location>
</feature>
<evidence type="ECO:0000256" key="5">
    <source>
        <dbReference type="ARBA" id="ARBA00023136"/>
    </source>
</evidence>
<gene>
    <name evidence="9" type="ORF">Cop2CBH44_10800</name>
</gene>
<dbReference type="NCBIfam" id="TIGR04056">
    <property type="entry name" value="OMP_RagA_SusC"/>
    <property type="match status" value="1"/>
</dbReference>
<dbReference type="Gene3D" id="2.60.40.1120">
    <property type="entry name" value="Carboxypeptidase-like, regulatory domain"/>
    <property type="match status" value="1"/>
</dbReference>
<evidence type="ECO:0000259" key="8">
    <source>
        <dbReference type="Pfam" id="PF07715"/>
    </source>
</evidence>
<dbReference type="Pfam" id="PF07715">
    <property type="entry name" value="Plug"/>
    <property type="match status" value="1"/>
</dbReference>
<evidence type="ECO:0000256" key="6">
    <source>
        <dbReference type="ARBA" id="ARBA00023237"/>
    </source>
</evidence>
<evidence type="ECO:0000313" key="10">
    <source>
        <dbReference type="Proteomes" id="UP000594042"/>
    </source>
</evidence>
<evidence type="ECO:0000256" key="7">
    <source>
        <dbReference type="PROSITE-ProRule" id="PRU01360"/>
    </source>
</evidence>
<dbReference type="KEGG" id="copr:Cop2CBH44_10800"/>
<dbReference type="PROSITE" id="PS52016">
    <property type="entry name" value="TONB_DEPENDENT_REC_3"/>
    <property type="match status" value="1"/>
</dbReference>
<dbReference type="SUPFAM" id="SSF56935">
    <property type="entry name" value="Porins"/>
    <property type="match status" value="1"/>
</dbReference>
<dbReference type="Gene3D" id="2.170.130.10">
    <property type="entry name" value="TonB-dependent receptor, plug domain"/>
    <property type="match status" value="1"/>
</dbReference>
<dbReference type="Gene3D" id="2.40.170.20">
    <property type="entry name" value="TonB-dependent receptor, beta-barrel domain"/>
    <property type="match status" value="1"/>
</dbReference>
<dbReference type="InterPro" id="IPR037066">
    <property type="entry name" value="Plug_dom_sf"/>
</dbReference>
<accession>A0A7G1HYY2</accession>
<dbReference type="AlphaFoldDB" id="A0A7G1HYY2"/>
<keyword evidence="6 7" id="KW-0998">Cell outer membrane</keyword>
<name>A0A7G1HYY2_9BACT</name>
<dbReference type="GO" id="GO:0009279">
    <property type="term" value="C:cell outer membrane"/>
    <property type="evidence" value="ECO:0007669"/>
    <property type="project" value="UniProtKB-SubCell"/>
</dbReference>
<keyword evidence="3 7" id="KW-1134">Transmembrane beta strand</keyword>
<dbReference type="InterPro" id="IPR036942">
    <property type="entry name" value="Beta-barrel_TonB_sf"/>
</dbReference>
<dbReference type="SUPFAM" id="SSF49464">
    <property type="entry name" value="Carboxypeptidase regulatory domain-like"/>
    <property type="match status" value="1"/>
</dbReference>
<dbReference type="InterPro" id="IPR039426">
    <property type="entry name" value="TonB-dep_rcpt-like"/>
</dbReference>
<evidence type="ECO:0000313" key="9">
    <source>
        <dbReference type="EMBL" id="BCI62727.1"/>
    </source>
</evidence>
<dbReference type="InterPro" id="IPR023997">
    <property type="entry name" value="TonB-dep_OMP_SusC/RagA_CS"/>
</dbReference>
<dbReference type="InterPro" id="IPR012910">
    <property type="entry name" value="Plug_dom"/>
</dbReference>